<keyword evidence="4" id="KW-0511">Multifunctional enzyme</keyword>
<evidence type="ECO:0000256" key="2">
    <source>
        <dbReference type="ARBA" id="ARBA00022553"/>
    </source>
</evidence>
<dbReference type="GO" id="GO:0031177">
    <property type="term" value="F:phosphopantetheine binding"/>
    <property type="evidence" value="ECO:0007669"/>
    <property type="project" value="TreeGrafter"/>
</dbReference>
<keyword evidence="3" id="KW-0436">Ligase</keyword>
<keyword evidence="2" id="KW-0597">Phosphoprotein</keyword>
<feature type="domain" description="Carrier" evidence="5">
    <location>
        <begin position="1025"/>
        <end position="1111"/>
    </location>
</feature>
<evidence type="ECO:0000256" key="1">
    <source>
        <dbReference type="ARBA" id="ARBA00022450"/>
    </source>
</evidence>
<sequence length="1594" mass="177893">MDTNSKTLLTSSAALPSSVNHHDLEEMYLANSMQKSLLYTAANSTPPGKLNIDFLKIQLPVDTNLTLLHKAWESTVMLYPHYELHSGNQGRWYEDVAKELDNAAMEDIGFAFVQNLSFEPFSGTVPLAVHIVGNSSVGYHLRWCMQHAIYDGSSIKWFLRAFHQFYHGVSGIYDTVPAPSFSEVAQVMNREIVSGAVKDAHRYWRRRLLDLPEMPWPPIRASVAYRSQPLIFQSLYRSCPSGTDDPDMPAFHPKIVRAVLGMALALHSGVEDHVFCETRSYRESLPVPLQAIAGPCLFSAVLRLQCSLDTKLEVLIRAAEEDEEARMIMHNAPLALGEIIDAVDVKMASNFRVYLAIHARSFCLEEDDVPGWQLLVNTLFIDFFYRSNVLFKDHWEYHNMPISIDVFPPCDGAAQISFRYDASIQKAVDMATFADHFVTMLTLLSRETSQHLITVNDVFRELGIADRDQTLGFGDGPLLKTPPNYTRLLAHELFDMCARQNPTAVALQFEQLATMTYGDLATHSTKLAYELQSRGVKPEMMVPILFETSFEMIIAILAVMKAGGAYVPLGIDHPTARLQRIIEISGAKFILYGTSYSAKARAKELEALYPHMETLEYSMESLFHLPSMQILSLQQSVSAEQLAYVLFTSGSTGTPKGVAVEHRNLCAFLSSEQAKGSAIMRELLISPYTFDVSIADIFSVLTSGGILGLVTRTKLLSNLPYWLNVMQTTHLSITPSVGQQIPTEGLPHLRHILFAGETLPVDLAIRLTQAYEVSNLMGPTEVTIFATEYAIPRGLLFEERVPIGHPIGLTTIYIVRPSTLDLVAKGEVGEICMGGPQVARGYISDPNLSDMKFVVDPFSQVKGARLFRTGDLGRWNEFGQLDHLGRLDGLVKLRGLRVETGEIRHVIQKADQNICNVFIDMLEKDGQQTLAVAFTFLTSVTGILKHSSEGVIPLYDIAQQLDSVKAACVGNLPPYMRPSLWLCLTHFPTDNNGKLDHRQLRKLLHKHSAIEISSPDINSNAALRPPSSQAEHVIALVLSEILNRPAEAIDLDKSFLSLGGNSLQAMRLTANLHAKGIGAKISDCLDDSKTVAMIAASPDIGMQVGLNSAQYTQFSLAYPGWKESVLSAGIPVNDVEDVYPLETTGREWLDFALDNAGRGMICRFTYDLGSNIDPKHFAWSWEQLRLIEPAHRTIFQRPMTSVSVVIKPDAPSRGANLEVISCQTMTESLELIRKLLGKHRVEVGVVPIQAWLIHSAEKNRWFFVVSRHHALHDGRSLGFFGKDFNDLYVQGQAAVSAIKSKRIIGSSYGAFMYLVNDLKYRELQDSFWRNYLAGSTPSVWPSPLDVPVTYSQDMSNLIMHSDKWDGSLFELAQKAHVTRGALLRSAVGIAIAEKEQRSETVVYEIVDGISEKGMDPWGFCVHVNPTKICTFPSMEGSEKVRFLEVVRYANQSHIETLPHHASGFDVATEVVGSQVHPGFRFQTYLLNILDVDDGDYYRHQQQDGQGALNENNQSQGDLFSNSMISTSWDAVSIPLYFELRVTKTTIIWVCAYDGTLFRQEEIESLVQRQKEFLHTLNDMGRSEVDDRIKKGSHT</sequence>
<dbReference type="PROSITE" id="PS00012">
    <property type="entry name" value="PHOSPHOPANTETHEINE"/>
    <property type="match status" value="1"/>
</dbReference>
<dbReference type="InterPro" id="IPR009081">
    <property type="entry name" value="PP-bd_ACP"/>
</dbReference>
<accession>A0A6A4GTC7</accession>
<dbReference type="InterPro" id="IPR045851">
    <property type="entry name" value="AMP-bd_C_sf"/>
</dbReference>
<dbReference type="PANTHER" id="PTHR45527:SF1">
    <property type="entry name" value="FATTY ACID SYNTHASE"/>
    <property type="match status" value="1"/>
</dbReference>
<dbReference type="GO" id="GO:0005737">
    <property type="term" value="C:cytoplasm"/>
    <property type="evidence" value="ECO:0007669"/>
    <property type="project" value="TreeGrafter"/>
</dbReference>
<organism evidence="6 7">
    <name type="scientific">Gymnopus androsaceus JB14</name>
    <dbReference type="NCBI Taxonomy" id="1447944"/>
    <lineage>
        <taxon>Eukaryota</taxon>
        <taxon>Fungi</taxon>
        <taxon>Dikarya</taxon>
        <taxon>Basidiomycota</taxon>
        <taxon>Agaricomycotina</taxon>
        <taxon>Agaricomycetes</taxon>
        <taxon>Agaricomycetidae</taxon>
        <taxon>Agaricales</taxon>
        <taxon>Marasmiineae</taxon>
        <taxon>Omphalotaceae</taxon>
        <taxon>Gymnopus</taxon>
    </lineage>
</organism>
<proteinExistence type="predicted"/>
<dbReference type="InterPro" id="IPR023213">
    <property type="entry name" value="CAT-like_dom_sf"/>
</dbReference>
<dbReference type="PROSITE" id="PS50075">
    <property type="entry name" value="CARRIER"/>
    <property type="match status" value="1"/>
</dbReference>
<dbReference type="OrthoDB" id="416786at2759"/>
<gene>
    <name evidence="6" type="ORF">BT96DRAFT_947633</name>
</gene>
<protein>
    <submittedName>
        <fullName evidence="6">Nonribosomal peptide synthetase</fullName>
    </submittedName>
</protein>
<dbReference type="InterPro" id="IPR000873">
    <property type="entry name" value="AMP-dep_synth/lig_dom"/>
</dbReference>
<dbReference type="Gene3D" id="3.30.300.30">
    <property type="match status" value="1"/>
</dbReference>
<dbReference type="InterPro" id="IPR001242">
    <property type="entry name" value="Condensation_dom"/>
</dbReference>
<dbReference type="InterPro" id="IPR010071">
    <property type="entry name" value="AA_adenyl_dom"/>
</dbReference>
<keyword evidence="7" id="KW-1185">Reference proteome</keyword>
<dbReference type="GO" id="GO:0043041">
    <property type="term" value="P:amino acid activation for nonribosomal peptide biosynthetic process"/>
    <property type="evidence" value="ECO:0007669"/>
    <property type="project" value="TreeGrafter"/>
</dbReference>
<evidence type="ECO:0000256" key="3">
    <source>
        <dbReference type="ARBA" id="ARBA00022598"/>
    </source>
</evidence>
<dbReference type="Pfam" id="PF00668">
    <property type="entry name" value="Condensation"/>
    <property type="match status" value="2"/>
</dbReference>
<dbReference type="Gene3D" id="3.30.559.30">
    <property type="entry name" value="Nonribosomal peptide synthetase, condensation domain"/>
    <property type="match status" value="2"/>
</dbReference>
<dbReference type="Gene3D" id="3.40.50.12780">
    <property type="entry name" value="N-terminal domain of ligase-like"/>
    <property type="match status" value="1"/>
</dbReference>
<dbReference type="Proteomes" id="UP000799118">
    <property type="component" value="Unassembled WGS sequence"/>
</dbReference>
<dbReference type="SUPFAM" id="SSF52777">
    <property type="entry name" value="CoA-dependent acyltransferases"/>
    <property type="match status" value="4"/>
</dbReference>
<dbReference type="Gene3D" id="3.30.559.10">
    <property type="entry name" value="Chloramphenicol acetyltransferase-like domain"/>
    <property type="match status" value="2"/>
</dbReference>
<dbReference type="SUPFAM" id="SSF47336">
    <property type="entry name" value="ACP-like"/>
    <property type="match status" value="1"/>
</dbReference>
<evidence type="ECO:0000259" key="5">
    <source>
        <dbReference type="PROSITE" id="PS50075"/>
    </source>
</evidence>
<dbReference type="PROSITE" id="PS00455">
    <property type="entry name" value="AMP_BINDING"/>
    <property type="match status" value="1"/>
</dbReference>
<reference evidence="6" key="1">
    <citation type="journal article" date="2019" name="Environ. Microbiol.">
        <title>Fungal ecological strategies reflected in gene transcription - a case study of two litter decomposers.</title>
        <authorList>
            <person name="Barbi F."/>
            <person name="Kohler A."/>
            <person name="Barry K."/>
            <person name="Baskaran P."/>
            <person name="Daum C."/>
            <person name="Fauchery L."/>
            <person name="Ihrmark K."/>
            <person name="Kuo A."/>
            <person name="LaButti K."/>
            <person name="Lipzen A."/>
            <person name="Morin E."/>
            <person name="Grigoriev I.V."/>
            <person name="Henrissat B."/>
            <person name="Lindahl B."/>
            <person name="Martin F."/>
        </authorList>
    </citation>
    <scope>NUCLEOTIDE SEQUENCE</scope>
    <source>
        <strain evidence="6">JB14</strain>
    </source>
</reference>
<dbReference type="InterPro" id="IPR036736">
    <property type="entry name" value="ACP-like_sf"/>
</dbReference>
<keyword evidence="1" id="KW-0596">Phosphopantetheine</keyword>
<dbReference type="InterPro" id="IPR020845">
    <property type="entry name" value="AMP-binding_CS"/>
</dbReference>
<evidence type="ECO:0000256" key="4">
    <source>
        <dbReference type="ARBA" id="ARBA00023268"/>
    </source>
</evidence>
<dbReference type="EMBL" id="ML769745">
    <property type="protein sequence ID" value="KAE9388417.1"/>
    <property type="molecule type" value="Genomic_DNA"/>
</dbReference>
<dbReference type="InterPro" id="IPR006162">
    <property type="entry name" value="Ppantetheine_attach_site"/>
</dbReference>
<dbReference type="SUPFAM" id="SSF56801">
    <property type="entry name" value="Acetyl-CoA synthetase-like"/>
    <property type="match status" value="1"/>
</dbReference>
<evidence type="ECO:0000313" key="7">
    <source>
        <dbReference type="Proteomes" id="UP000799118"/>
    </source>
</evidence>
<evidence type="ECO:0000313" key="6">
    <source>
        <dbReference type="EMBL" id="KAE9388417.1"/>
    </source>
</evidence>
<dbReference type="Gene3D" id="1.10.1200.10">
    <property type="entry name" value="ACP-like"/>
    <property type="match status" value="1"/>
</dbReference>
<name>A0A6A4GTC7_9AGAR</name>
<dbReference type="PANTHER" id="PTHR45527">
    <property type="entry name" value="NONRIBOSOMAL PEPTIDE SYNTHETASE"/>
    <property type="match status" value="1"/>
</dbReference>
<dbReference type="NCBIfam" id="TIGR01733">
    <property type="entry name" value="AA-adenyl-dom"/>
    <property type="match status" value="1"/>
</dbReference>
<dbReference type="InterPro" id="IPR042099">
    <property type="entry name" value="ANL_N_sf"/>
</dbReference>
<dbReference type="GO" id="GO:0016874">
    <property type="term" value="F:ligase activity"/>
    <property type="evidence" value="ECO:0007669"/>
    <property type="project" value="UniProtKB-KW"/>
</dbReference>
<dbReference type="Pfam" id="PF00501">
    <property type="entry name" value="AMP-binding"/>
    <property type="match status" value="1"/>
</dbReference>
<dbReference type="GO" id="GO:0044550">
    <property type="term" value="P:secondary metabolite biosynthetic process"/>
    <property type="evidence" value="ECO:0007669"/>
    <property type="project" value="TreeGrafter"/>
</dbReference>
<dbReference type="Pfam" id="PF00550">
    <property type="entry name" value="PP-binding"/>
    <property type="match status" value="1"/>
</dbReference>
<dbReference type="CDD" id="cd05918">
    <property type="entry name" value="A_NRPS_SidN3_like"/>
    <property type="match status" value="1"/>
</dbReference>